<evidence type="ECO:0000313" key="1">
    <source>
        <dbReference type="EMBL" id="BAM47003.1"/>
    </source>
</evidence>
<dbReference type="AlphaFoldDB" id="K0J6Z6"/>
<name>K0J6Z6_AMPXN</name>
<dbReference type="InterPro" id="IPR010921">
    <property type="entry name" value="Trp_repressor/repl_initiator"/>
</dbReference>
<dbReference type="GO" id="GO:0043565">
    <property type="term" value="F:sequence-specific DNA binding"/>
    <property type="evidence" value="ECO:0007669"/>
    <property type="project" value="InterPro"/>
</dbReference>
<dbReference type="KEGG" id="axl:AXY_08710"/>
<keyword evidence="2" id="KW-1185">Reference proteome</keyword>
<dbReference type="EMBL" id="AP012050">
    <property type="protein sequence ID" value="BAM47003.1"/>
    <property type="molecule type" value="Genomic_DNA"/>
</dbReference>
<accession>K0J6Z6</accession>
<dbReference type="HOGENOM" id="CLU_2893967_0_0_9"/>
<gene>
    <name evidence="1" type="ordered locus">AXY_08710</name>
</gene>
<organism evidence="1 2">
    <name type="scientific">Amphibacillus xylanus (strain ATCC 51415 / DSM 6626 / JCM 7361 / LMG 17667 / NBRC 15112 / Ep01)</name>
    <dbReference type="NCBI Taxonomy" id="698758"/>
    <lineage>
        <taxon>Bacteria</taxon>
        <taxon>Bacillati</taxon>
        <taxon>Bacillota</taxon>
        <taxon>Bacilli</taxon>
        <taxon>Bacillales</taxon>
        <taxon>Bacillaceae</taxon>
        <taxon>Amphibacillus</taxon>
    </lineage>
</organism>
<dbReference type="SUPFAM" id="SSF48295">
    <property type="entry name" value="TrpR-like"/>
    <property type="match status" value="1"/>
</dbReference>
<reference evidence="1 2" key="1">
    <citation type="submission" date="2011-01" db="EMBL/GenBank/DDBJ databases">
        <title>Whole genome sequence of Amphibacillus xylinus NBRC 15112.</title>
        <authorList>
            <person name="Nakazawa H."/>
            <person name="Katano Y."/>
            <person name="Nakamura S."/>
            <person name="Sasagawa M."/>
            <person name="Fukada J."/>
            <person name="Arai T."/>
            <person name="Sasakura N."/>
            <person name="Mochizuki D."/>
            <person name="Hosoyama A."/>
            <person name="Harada K."/>
            <person name="Horikawa H."/>
            <person name="Kato Y."/>
            <person name="Harada T."/>
            <person name="Sasaki K."/>
            <person name="Sekiguchi M."/>
            <person name="Hodoyama M."/>
            <person name="Nishiko R."/>
            <person name="Narita H."/>
            <person name="Hanamaki A."/>
            <person name="Hata C."/>
            <person name="Konno Y."/>
            <person name="Niimura Y."/>
            <person name="Yamazaki S."/>
            <person name="Fujita N."/>
        </authorList>
    </citation>
    <scope>NUCLEOTIDE SEQUENCE [LARGE SCALE GENOMIC DNA]</scope>
    <source>
        <strain evidence="2">ATCC 51415 / DSM 6626 / JCM 7361 / LMG 17667 / NBRC 15112 / Ep01</strain>
    </source>
</reference>
<sequence>MLLSEAIFNDKVLRYQENGLEGIQTKLRNNYYSKEFKDLIVREHIQKGIPIIQLARKYKIPA</sequence>
<dbReference type="eggNOG" id="COG2963">
    <property type="taxonomic scope" value="Bacteria"/>
</dbReference>
<evidence type="ECO:0000313" key="2">
    <source>
        <dbReference type="Proteomes" id="UP000006294"/>
    </source>
</evidence>
<dbReference type="STRING" id="698758.AXY_08710"/>
<proteinExistence type="predicted"/>
<dbReference type="Proteomes" id="UP000006294">
    <property type="component" value="Chromosome"/>
</dbReference>
<evidence type="ECO:0008006" key="3">
    <source>
        <dbReference type="Google" id="ProtNLM"/>
    </source>
</evidence>
<protein>
    <recommendedName>
        <fullName evidence="3">Transposase</fullName>
    </recommendedName>
</protein>
<dbReference type="OrthoDB" id="9797531at2"/>
<dbReference type="RefSeq" id="WP_015009608.1">
    <property type="nucleotide sequence ID" value="NC_018704.1"/>
</dbReference>